<accession>A0ABR4ASR8</accession>
<dbReference type="EMBL" id="JBHFEH010000117">
    <property type="protein sequence ID" value="KAL2046508.1"/>
    <property type="molecule type" value="Genomic_DNA"/>
</dbReference>
<dbReference type="Proteomes" id="UP001590951">
    <property type="component" value="Unassembled WGS sequence"/>
</dbReference>
<proteinExistence type="predicted"/>
<sequence length="147" mass="16793">MEHLRGWLLKEIAASNDRSALASKFDQATEWLEENWSYWDSQFDDYGYDENSFYRTSWRLQVGYSQIISYSAILAKIQGPSTSIIFTDATGQYSDHDTSEIIRSTSSVAFKQMEDVYGCESYKWSLMWATTQAALLATFIGINDGSN</sequence>
<protein>
    <submittedName>
        <fullName evidence="1">Uncharacterized protein</fullName>
    </submittedName>
</protein>
<evidence type="ECO:0000313" key="1">
    <source>
        <dbReference type="EMBL" id="KAL2046508.1"/>
    </source>
</evidence>
<name>A0ABR4ASR8_9LECA</name>
<organism evidence="1 2">
    <name type="scientific">Lepraria finkii</name>
    <dbReference type="NCBI Taxonomy" id="1340010"/>
    <lineage>
        <taxon>Eukaryota</taxon>
        <taxon>Fungi</taxon>
        <taxon>Dikarya</taxon>
        <taxon>Ascomycota</taxon>
        <taxon>Pezizomycotina</taxon>
        <taxon>Lecanoromycetes</taxon>
        <taxon>OSLEUM clade</taxon>
        <taxon>Lecanoromycetidae</taxon>
        <taxon>Lecanorales</taxon>
        <taxon>Lecanorineae</taxon>
        <taxon>Stereocaulaceae</taxon>
        <taxon>Lepraria</taxon>
    </lineage>
</organism>
<reference evidence="1 2" key="1">
    <citation type="submission" date="2024-09" db="EMBL/GenBank/DDBJ databases">
        <title>Rethinking Asexuality: The Enigmatic Case of Functional Sexual Genes in Lepraria (Stereocaulaceae).</title>
        <authorList>
            <person name="Doellman M."/>
            <person name="Sun Y."/>
            <person name="Barcenas-Pena A."/>
            <person name="Lumbsch H.T."/>
            <person name="Grewe F."/>
        </authorList>
    </citation>
    <scope>NUCLEOTIDE SEQUENCE [LARGE SCALE GENOMIC DNA]</scope>
    <source>
        <strain evidence="1 2">Grewe 0041</strain>
    </source>
</reference>
<gene>
    <name evidence="1" type="ORF">ABVK25_011789</name>
</gene>
<keyword evidence="2" id="KW-1185">Reference proteome</keyword>
<comment type="caution">
    <text evidence="1">The sequence shown here is derived from an EMBL/GenBank/DDBJ whole genome shotgun (WGS) entry which is preliminary data.</text>
</comment>
<evidence type="ECO:0000313" key="2">
    <source>
        <dbReference type="Proteomes" id="UP001590951"/>
    </source>
</evidence>